<dbReference type="Proteomes" id="UP000011690">
    <property type="component" value="Unassembled WGS sequence"/>
</dbReference>
<dbReference type="SUPFAM" id="SSF55729">
    <property type="entry name" value="Acyl-CoA N-acyltransferases (Nat)"/>
    <property type="match status" value="1"/>
</dbReference>
<dbReference type="Pfam" id="PF00583">
    <property type="entry name" value="Acetyltransf_1"/>
    <property type="match status" value="1"/>
</dbReference>
<evidence type="ECO:0000259" key="1">
    <source>
        <dbReference type="PROSITE" id="PS51186"/>
    </source>
</evidence>
<dbReference type="STRING" id="1227500.C494_20323"/>
<reference evidence="2 3" key="1">
    <citation type="journal article" date="2014" name="PLoS Genet.">
        <title>Phylogenetically driven sequencing of extremely halophilic archaea reveals strategies for static and dynamic osmo-response.</title>
        <authorList>
            <person name="Becker E.A."/>
            <person name="Seitzer P.M."/>
            <person name="Tritt A."/>
            <person name="Larsen D."/>
            <person name="Krusor M."/>
            <person name="Yao A.I."/>
            <person name="Wu D."/>
            <person name="Madern D."/>
            <person name="Eisen J.A."/>
            <person name="Darling A.E."/>
            <person name="Facciotti M.T."/>
        </authorList>
    </citation>
    <scope>NUCLEOTIDE SEQUENCE [LARGE SCALE GENOMIC DNA]</scope>
    <source>
        <strain evidence="2 3">JCM 10635</strain>
    </source>
</reference>
<organism evidence="2 3">
    <name type="scientific">Natronorubrum bangense JCM 10635</name>
    <dbReference type="NCBI Taxonomy" id="1227500"/>
    <lineage>
        <taxon>Archaea</taxon>
        <taxon>Methanobacteriati</taxon>
        <taxon>Methanobacteriota</taxon>
        <taxon>Stenosarchaea group</taxon>
        <taxon>Halobacteria</taxon>
        <taxon>Halobacteriales</taxon>
        <taxon>Natrialbaceae</taxon>
        <taxon>Natronorubrum</taxon>
    </lineage>
</organism>
<dbReference type="PATRIC" id="fig|1227500.6.peg.4102"/>
<dbReference type="OrthoDB" id="205380at2157"/>
<dbReference type="GO" id="GO:0016747">
    <property type="term" value="F:acyltransferase activity, transferring groups other than amino-acyl groups"/>
    <property type="evidence" value="ECO:0007669"/>
    <property type="project" value="InterPro"/>
</dbReference>
<keyword evidence="3" id="KW-1185">Reference proteome</keyword>
<comment type="caution">
    <text evidence="2">The sequence shown here is derived from an EMBL/GenBank/DDBJ whole genome shotgun (WGS) entry which is preliminary data.</text>
</comment>
<dbReference type="RefSeq" id="WP_006068167.1">
    <property type="nucleotide sequence ID" value="NZ_AOHY01000059.1"/>
</dbReference>
<dbReference type="EMBL" id="AOHY01000059">
    <property type="protein sequence ID" value="ELY42685.1"/>
    <property type="molecule type" value="Genomic_DNA"/>
</dbReference>
<protein>
    <recommendedName>
        <fullName evidence="1">N-acetyltransferase domain-containing protein</fullName>
    </recommendedName>
</protein>
<dbReference type="InterPro" id="IPR016181">
    <property type="entry name" value="Acyl_CoA_acyltransferase"/>
</dbReference>
<dbReference type="InterPro" id="IPR000182">
    <property type="entry name" value="GNAT_dom"/>
</dbReference>
<dbReference type="AlphaFoldDB" id="L9VZP9"/>
<proteinExistence type="predicted"/>
<dbReference type="Gene3D" id="3.40.630.30">
    <property type="match status" value="1"/>
</dbReference>
<feature type="domain" description="N-acetyltransferase" evidence="1">
    <location>
        <begin position="5"/>
        <end position="199"/>
    </location>
</feature>
<dbReference type="eggNOG" id="arCOG08925">
    <property type="taxonomic scope" value="Archaea"/>
</dbReference>
<evidence type="ECO:0000313" key="2">
    <source>
        <dbReference type="EMBL" id="ELY42685.1"/>
    </source>
</evidence>
<evidence type="ECO:0000313" key="3">
    <source>
        <dbReference type="Proteomes" id="UP000011690"/>
    </source>
</evidence>
<sequence length="416" mass="46496">MTNDIEIQPLTDQEEDVVALLNEAYNGWGNEDLFTWKYDEYPDYEPKEHTFSISIDGELAAFRRVFYKELTSGSNTIPVYALGDTAVSGDYQGQGLYSKLHSHTMEYSSESDCKKAITYNRKGNITYNANLDRGWEYRALPLQLRILSPKPVLKTYASLVVDEIPAITSIADLIGDRLHIQTTDGRLTLSELVRKDTKPACQSIGPGLSDTGVMRYVETVNSDGTGIVDILRESIKLIAGGHITVRSPSSRSSKSSIEASQQDGMEIDLVKDIIPAKIDLDEIVQLYDQDVTSFRRTREDIEHIVGYPGADLLVARREGNLIGYAVLGPRENDGVVEGRILESQSVDDNTLLSLIGAAEQRAINRGFDLILVFSERDFGDKWATIDRQVIMWDELEQTDTQPLKDTNLQISLYDVA</sequence>
<name>L9VZP9_9EURY</name>
<gene>
    <name evidence="2" type="ORF">C494_20323</name>
</gene>
<dbReference type="PROSITE" id="PS51186">
    <property type="entry name" value="GNAT"/>
    <property type="match status" value="1"/>
</dbReference>
<accession>L9VZP9</accession>
<dbReference type="eggNOG" id="arCOG00844">
    <property type="taxonomic scope" value="Archaea"/>
</dbReference>